<keyword evidence="2" id="KW-0217">Developmental protein</keyword>
<feature type="region of interest" description="Disordered" evidence="7">
    <location>
        <begin position="291"/>
        <end position="346"/>
    </location>
</feature>
<evidence type="ECO:0000256" key="3">
    <source>
        <dbReference type="ARBA" id="ARBA00022782"/>
    </source>
</evidence>
<comment type="similarity">
    <text evidence="1">Belongs to the FLX family.</text>
</comment>
<dbReference type="PANTHER" id="PTHR33405:SF4">
    <property type="entry name" value="PROTEIN FLX-LIKE 2"/>
    <property type="match status" value="1"/>
</dbReference>
<protein>
    <recommendedName>
        <fullName evidence="10">Protein FLX-like 2</fullName>
    </recommendedName>
</protein>
<dbReference type="GO" id="GO:0030154">
    <property type="term" value="P:cell differentiation"/>
    <property type="evidence" value="ECO:0007669"/>
    <property type="project" value="UniProtKB-KW"/>
</dbReference>
<keyword evidence="3" id="KW-0221">Differentiation</keyword>
<name>A0A811Q6F3_9POAL</name>
<dbReference type="AlphaFoldDB" id="A0A811Q6F3"/>
<feature type="compositionally biased region" description="Polar residues" evidence="7">
    <location>
        <begin position="434"/>
        <end position="444"/>
    </location>
</feature>
<dbReference type="EMBL" id="CAJGYO010000008">
    <property type="protein sequence ID" value="CAD6251555.1"/>
    <property type="molecule type" value="Genomic_DNA"/>
</dbReference>
<feature type="region of interest" description="Disordered" evidence="7">
    <location>
        <begin position="434"/>
        <end position="502"/>
    </location>
</feature>
<evidence type="ECO:0000256" key="5">
    <source>
        <dbReference type="ARBA" id="ARBA00023089"/>
    </source>
</evidence>
<feature type="region of interest" description="Disordered" evidence="7">
    <location>
        <begin position="1"/>
        <end position="29"/>
    </location>
</feature>
<evidence type="ECO:0000313" key="9">
    <source>
        <dbReference type="Proteomes" id="UP000604825"/>
    </source>
</evidence>
<evidence type="ECO:0008006" key="10">
    <source>
        <dbReference type="Google" id="ProtNLM"/>
    </source>
</evidence>
<feature type="coiled-coil region" evidence="6">
    <location>
        <begin position="232"/>
        <end position="259"/>
    </location>
</feature>
<keyword evidence="4 6" id="KW-0175">Coiled coil</keyword>
<comment type="caution">
    <text evidence="8">The sequence shown here is derived from an EMBL/GenBank/DDBJ whole genome shotgun (WGS) entry which is preliminary data.</text>
</comment>
<keyword evidence="9" id="KW-1185">Reference proteome</keyword>
<evidence type="ECO:0000256" key="7">
    <source>
        <dbReference type="SAM" id="MobiDB-lite"/>
    </source>
</evidence>
<proteinExistence type="inferred from homology"/>
<sequence length="502" mass="53154">MPRFKPAAGLPPYHHRALTGPGAGHGQGPVPTAHGMMHREVRDPYGPPGPGLHLLPPGHGPGPFPYDMLPPLPPPEVLEQKLVAQRGEMQKLAVENDRLAVSHASLRKELAVAQQELQRLQAQGEAAKAAEEQEMRGLLHKVGKMEADLKAYENVKVELQQAHAEAQNLMAVRQSMVANVQKLSKDLQRNLGESQQLPALVAERDAARQENQHLRNTYDYERKLRVDHSESLQTMKRNYDSMVTELEKLRAELRDTSNLDKSGFFYNNTTQKADGISSHLSVGQISYDSGYGSAQARTTPTGLADPLSGSPGGTGLRSGLDPSRGNAYDGSHVANFSSSKTGTHDAARGATGFDSLKGSGYDASKAHVIGQASATAAHGGLAGYYGSNQATSAPYAWGQSASTYGSVQVPPSYASGSNTSYGAAAVRPYGSAQAQPSYGQTQAPSAYGHTQLPSSFSLAQSQSPFTAAQGSSPYGLAAQPPAYGSGRAGTNAGNYEASHGRK</sequence>
<dbReference type="GO" id="GO:0009908">
    <property type="term" value="P:flower development"/>
    <property type="evidence" value="ECO:0007669"/>
    <property type="project" value="UniProtKB-KW"/>
</dbReference>
<dbReference type="Proteomes" id="UP000604825">
    <property type="component" value="Unassembled WGS sequence"/>
</dbReference>
<evidence type="ECO:0000256" key="6">
    <source>
        <dbReference type="SAM" id="Coils"/>
    </source>
</evidence>
<dbReference type="OrthoDB" id="1911379at2759"/>
<organism evidence="8 9">
    <name type="scientific">Miscanthus lutarioriparius</name>
    <dbReference type="NCBI Taxonomy" id="422564"/>
    <lineage>
        <taxon>Eukaryota</taxon>
        <taxon>Viridiplantae</taxon>
        <taxon>Streptophyta</taxon>
        <taxon>Embryophyta</taxon>
        <taxon>Tracheophyta</taxon>
        <taxon>Spermatophyta</taxon>
        <taxon>Magnoliopsida</taxon>
        <taxon>Liliopsida</taxon>
        <taxon>Poales</taxon>
        <taxon>Poaceae</taxon>
        <taxon>PACMAD clade</taxon>
        <taxon>Panicoideae</taxon>
        <taxon>Andropogonodae</taxon>
        <taxon>Andropogoneae</taxon>
        <taxon>Saccharinae</taxon>
        <taxon>Miscanthus</taxon>
    </lineage>
</organism>
<dbReference type="InterPro" id="IPR040353">
    <property type="entry name" value="FLX/FLX-like"/>
</dbReference>
<evidence type="ECO:0000256" key="4">
    <source>
        <dbReference type="ARBA" id="ARBA00023054"/>
    </source>
</evidence>
<feature type="compositionally biased region" description="Polar residues" evidence="7">
    <location>
        <begin position="451"/>
        <end position="472"/>
    </location>
</feature>
<gene>
    <name evidence="8" type="ORF">NCGR_LOCUS35298</name>
</gene>
<dbReference type="PANTHER" id="PTHR33405">
    <property type="entry name" value="PROTEIN FLX-LIKE 2"/>
    <property type="match status" value="1"/>
</dbReference>
<reference evidence="8" key="1">
    <citation type="submission" date="2020-10" db="EMBL/GenBank/DDBJ databases">
        <authorList>
            <person name="Han B."/>
            <person name="Lu T."/>
            <person name="Zhao Q."/>
            <person name="Huang X."/>
            <person name="Zhao Y."/>
        </authorList>
    </citation>
    <scope>NUCLEOTIDE SEQUENCE</scope>
</reference>
<accession>A0A811Q6F3</accession>
<evidence type="ECO:0000256" key="1">
    <source>
        <dbReference type="ARBA" id="ARBA00005405"/>
    </source>
</evidence>
<feature type="coiled-coil region" evidence="6">
    <location>
        <begin position="96"/>
        <end position="172"/>
    </location>
</feature>
<evidence type="ECO:0000256" key="2">
    <source>
        <dbReference type="ARBA" id="ARBA00022473"/>
    </source>
</evidence>
<evidence type="ECO:0000313" key="8">
    <source>
        <dbReference type="EMBL" id="CAD6251555.1"/>
    </source>
</evidence>
<keyword evidence="5" id="KW-0287">Flowering</keyword>